<keyword evidence="8" id="KW-0539">Nucleus</keyword>
<evidence type="ECO:0000256" key="2">
    <source>
        <dbReference type="ARBA" id="ARBA00022723"/>
    </source>
</evidence>
<evidence type="ECO:0000313" key="13">
    <source>
        <dbReference type="EMBL" id="OWK49912.1"/>
    </source>
</evidence>
<evidence type="ECO:0000259" key="11">
    <source>
        <dbReference type="PROSITE" id="PS50982"/>
    </source>
</evidence>
<organism evidence="13 14">
    <name type="scientific">Lonchura striata</name>
    <name type="common">white-rumped munia</name>
    <dbReference type="NCBI Taxonomy" id="40157"/>
    <lineage>
        <taxon>Eukaryota</taxon>
        <taxon>Metazoa</taxon>
        <taxon>Chordata</taxon>
        <taxon>Craniata</taxon>
        <taxon>Vertebrata</taxon>
        <taxon>Euteleostomi</taxon>
        <taxon>Archelosauria</taxon>
        <taxon>Archosauria</taxon>
        <taxon>Dinosauria</taxon>
        <taxon>Saurischia</taxon>
        <taxon>Theropoda</taxon>
        <taxon>Coelurosauria</taxon>
        <taxon>Aves</taxon>
        <taxon>Neognathae</taxon>
        <taxon>Neoaves</taxon>
        <taxon>Telluraves</taxon>
        <taxon>Australaves</taxon>
        <taxon>Passeriformes</taxon>
        <taxon>Passeroidea</taxon>
        <taxon>Estrildidae</taxon>
        <taxon>Estrildinae</taxon>
        <taxon>Lonchura</taxon>
    </lineage>
</organism>
<dbReference type="GO" id="GO:0008270">
    <property type="term" value="F:zinc ion binding"/>
    <property type="evidence" value="ECO:0007669"/>
    <property type="project" value="UniProtKB-KW"/>
</dbReference>
<dbReference type="PANTHER" id="PTHR12396">
    <property type="entry name" value="METHYL-CPG BINDING PROTEIN, MBD"/>
    <property type="match status" value="1"/>
</dbReference>
<dbReference type="InterPro" id="IPR002857">
    <property type="entry name" value="Znf_CXXC"/>
</dbReference>
<feature type="compositionally biased region" description="Low complexity" evidence="10">
    <location>
        <begin position="150"/>
        <end position="164"/>
    </location>
</feature>
<feature type="domain" description="CXXC-type" evidence="12">
    <location>
        <begin position="278"/>
        <end position="324"/>
    </location>
</feature>
<evidence type="ECO:0000256" key="8">
    <source>
        <dbReference type="ARBA" id="ARBA00023242"/>
    </source>
</evidence>
<dbReference type="InterPro" id="IPR016177">
    <property type="entry name" value="DNA-bd_dom_sf"/>
</dbReference>
<accession>A0A218U931</accession>
<evidence type="ECO:0000313" key="14">
    <source>
        <dbReference type="Proteomes" id="UP000197619"/>
    </source>
</evidence>
<dbReference type="EMBL" id="MUZQ01000662">
    <property type="protein sequence ID" value="OWK49912.1"/>
    <property type="molecule type" value="Genomic_DNA"/>
</dbReference>
<gene>
    <name evidence="13" type="primary">MBD1</name>
    <name evidence="13" type="ORF">RLOC_00011648</name>
</gene>
<comment type="caution">
    <text evidence="13">The sequence shown here is derived from an EMBL/GenBank/DDBJ whole genome shotgun (WGS) entry which is preliminary data.</text>
</comment>
<keyword evidence="6" id="KW-0238">DNA-binding</keyword>
<feature type="domain" description="CXXC-type" evidence="12">
    <location>
        <begin position="229"/>
        <end position="277"/>
    </location>
</feature>
<name>A0A218U931_9PASE</name>
<dbReference type="STRING" id="299123.ENSLSDP00000002328"/>
<keyword evidence="3 9" id="KW-0863">Zinc-finger</keyword>
<dbReference type="AlphaFoldDB" id="A0A218U931"/>
<feature type="region of interest" description="Disordered" evidence="10">
    <location>
        <begin position="62"/>
        <end position="137"/>
    </location>
</feature>
<evidence type="ECO:0000256" key="1">
    <source>
        <dbReference type="ARBA" id="ARBA00004123"/>
    </source>
</evidence>
<evidence type="ECO:0000259" key="12">
    <source>
        <dbReference type="PROSITE" id="PS51058"/>
    </source>
</evidence>
<feature type="domain" description="MBD" evidence="11">
    <location>
        <begin position="8"/>
        <end position="76"/>
    </location>
</feature>
<dbReference type="GO" id="GO:0005654">
    <property type="term" value="C:nucleoplasm"/>
    <property type="evidence" value="ECO:0007669"/>
    <property type="project" value="UniProtKB-ARBA"/>
</dbReference>
<protein>
    <submittedName>
        <fullName evidence="13">Methyl-CpG-binding domain protein 1</fullName>
    </submittedName>
</protein>
<dbReference type="Gene3D" id="3.30.890.10">
    <property type="entry name" value="Methyl-cpg-binding Protein 2, Chain A"/>
    <property type="match status" value="1"/>
</dbReference>
<reference evidence="13 14" key="1">
    <citation type="submission" date="2017-05" db="EMBL/GenBank/DDBJ databases">
        <title>Genome of assembly of the Bengalese finch, Lonchura striata domestica.</title>
        <authorList>
            <person name="Colquitt B.M."/>
            <person name="Brainard M.S."/>
        </authorList>
    </citation>
    <scope>NUCLEOTIDE SEQUENCE [LARGE SCALE GENOMIC DNA]</scope>
    <source>
        <strain evidence="13">White83orange57</strain>
    </source>
</reference>
<evidence type="ECO:0000256" key="7">
    <source>
        <dbReference type="ARBA" id="ARBA00023163"/>
    </source>
</evidence>
<dbReference type="GO" id="GO:0008327">
    <property type="term" value="F:methyl-CpG binding"/>
    <property type="evidence" value="ECO:0007669"/>
    <property type="project" value="TreeGrafter"/>
</dbReference>
<dbReference type="PROSITE" id="PS51058">
    <property type="entry name" value="ZF_CXXC"/>
    <property type="match status" value="2"/>
</dbReference>
<dbReference type="SUPFAM" id="SSF54171">
    <property type="entry name" value="DNA-binding domain"/>
    <property type="match status" value="1"/>
</dbReference>
<dbReference type="InterPro" id="IPR001739">
    <property type="entry name" value="Methyl_CpG_DNA-bd"/>
</dbReference>
<proteinExistence type="predicted"/>
<evidence type="ECO:0000256" key="6">
    <source>
        <dbReference type="ARBA" id="ARBA00023125"/>
    </source>
</evidence>
<keyword evidence="14" id="KW-1185">Reference proteome</keyword>
<dbReference type="GO" id="GO:0006346">
    <property type="term" value="P:DNA methylation-dependent constitutive heterochromatin formation"/>
    <property type="evidence" value="ECO:0007669"/>
    <property type="project" value="TreeGrafter"/>
</dbReference>
<evidence type="ECO:0000256" key="4">
    <source>
        <dbReference type="ARBA" id="ARBA00022833"/>
    </source>
</evidence>
<dbReference type="Pfam" id="PF01429">
    <property type="entry name" value="MBD"/>
    <property type="match status" value="1"/>
</dbReference>
<comment type="subcellular location">
    <subcellularLocation>
        <location evidence="1">Nucleus</location>
    </subcellularLocation>
</comment>
<feature type="region of interest" description="Disordered" evidence="10">
    <location>
        <begin position="27"/>
        <end position="47"/>
    </location>
</feature>
<dbReference type="GO" id="GO:0000122">
    <property type="term" value="P:negative regulation of transcription by RNA polymerase II"/>
    <property type="evidence" value="ECO:0007669"/>
    <property type="project" value="TreeGrafter"/>
</dbReference>
<feature type="compositionally biased region" description="Basic and acidic residues" evidence="10">
    <location>
        <begin position="341"/>
        <end position="354"/>
    </location>
</feature>
<dbReference type="Proteomes" id="UP000197619">
    <property type="component" value="Unassembled WGS sequence"/>
</dbReference>
<feature type="compositionally biased region" description="Polar residues" evidence="10">
    <location>
        <begin position="32"/>
        <end position="47"/>
    </location>
</feature>
<dbReference type="PROSITE" id="PS50982">
    <property type="entry name" value="MBD"/>
    <property type="match status" value="1"/>
</dbReference>
<dbReference type="CDD" id="cd01396">
    <property type="entry name" value="MeCP2_MBD"/>
    <property type="match status" value="1"/>
</dbReference>
<keyword evidence="7" id="KW-0804">Transcription</keyword>
<feature type="non-terminal residue" evidence="13">
    <location>
        <position position="360"/>
    </location>
</feature>
<dbReference type="SMART" id="SM00391">
    <property type="entry name" value="MBD"/>
    <property type="match status" value="1"/>
</dbReference>
<dbReference type="PANTHER" id="PTHR12396:SF57">
    <property type="entry name" value="METHYL-CPG-BINDING DOMAIN PROTEIN 1"/>
    <property type="match status" value="1"/>
</dbReference>
<evidence type="ECO:0000256" key="5">
    <source>
        <dbReference type="ARBA" id="ARBA00023015"/>
    </source>
</evidence>
<keyword evidence="5" id="KW-0805">Transcription regulation</keyword>
<dbReference type="Pfam" id="PF02008">
    <property type="entry name" value="zf-CXXC"/>
    <property type="match status" value="2"/>
</dbReference>
<keyword evidence="4" id="KW-0862">Zinc</keyword>
<feature type="region of interest" description="Disordered" evidence="10">
    <location>
        <begin position="150"/>
        <end position="183"/>
    </location>
</feature>
<feature type="region of interest" description="Disordered" evidence="10">
    <location>
        <begin position="327"/>
        <end position="360"/>
    </location>
</feature>
<evidence type="ECO:0000256" key="3">
    <source>
        <dbReference type="ARBA" id="ARBA00022771"/>
    </source>
</evidence>
<keyword evidence="2" id="KW-0479">Metal-binding</keyword>
<feature type="compositionally biased region" description="Acidic residues" evidence="10">
    <location>
        <begin position="107"/>
        <end position="124"/>
    </location>
</feature>
<sequence length="360" mass="39927">MGTPPRRMAEGWAECPALGPGWQRREAFRKSGATSGRSDTYYRSPTGQKFRSKIELRRFLGPGHDLSNFDFKSGLERPGPTRPRKSPKWHLPAGPLPEPPKIFKKEEEEEVEEEVEVEVEVDGAETEKAPPSSVQAPPIVVQATPPALQATPPLVEATPPSAVATPPPEPPHRRSRKRPPLEPPQDGVVALCAGCQSLFPGVSLPPQRRCRWLCPDCRARRRDFNREQRFYKRVGCGTCQACRIPEDCGICSACARNPPGGPSGPGRTPKCLLRRCLRIVKKGLGCGSCSGCLSTEDCGSCCICLRRLQPGLKRQWRCLRRRCLRPKKARVAKKPQSPRPLTEKWKPLVEREPSDASSAR</sequence>
<evidence type="ECO:0000256" key="10">
    <source>
        <dbReference type="SAM" id="MobiDB-lite"/>
    </source>
</evidence>
<evidence type="ECO:0000256" key="9">
    <source>
        <dbReference type="PROSITE-ProRule" id="PRU00509"/>
    </source>
</evidence>